<reference evidence="4" key="1">
    <citation type="journal article" date="2019" name="Int. J. Syst. Evol. Microbiol.">
        <title>The Global Catalogue of Microorganisms (GCM) 10K type strain sequencing project: providing services to taxonomists for standard genome sequencing and annotation.</title>
        <authorList>
            <consortium name="The Broad Institute Genomics Platform"/>
            <consortium name="The Broad Institute Genome Sequencing Center for Infectious Disease"/>
            <person name="Wu L."/>
            <person name="Ma J."/>
        </authorList>
    </citation>
    <scope>NUCLEOTIDE SEQUENCE [LARGE SCALE GENOMIC DNA]</scope>
    <source>
        <strain evidence="4">JCM 15900</strain>
    </source>
</reference>
<dbReference type="EMBL" id="BAAAPZ010000011">
    <property type="protein sequence ID" value="GAA2101599.1"/>
    <property type="molecule type" value="Genomic_DNA"/>
</dbReference>
<evidence type="ECO:0000256" key="1">
    <source>
        <dbReference type="SAM" id="MobiDB-lite"/>
    </source>
</evidence>
<proteinExistence type="predicted"/>
<evidence type="ECO:0000313" key="4">
    <source>
        <dbReference type="Proteomes" id="UP001500984"/>
    </source>
</evidence>
<keyword evidence="4" id="KW-1185">Reference proteome</keyword>
<sequence>MTSTTPPASGASAPVPSGVRLRRWADGDDRALAQVLPDAGSPAQLAARALLRVPGDEPLTRTVVAEVNADGPGPSVVVGAAAVAESPAHPQRAWVHVEVAPEERGRGLGRALLEAVVAEAAGTALAGLGLRARVLAGEGVGEAFARAVGFTELFSTRIVRIDAGALGLAGADRIEDMQVIDTGSVALTRAFAQWYARTSAADPAAEMTLGQVNARFLSPAAGAHGAALWRPAGEDDPAREQDINRRAVTAFAVSFAREDAEAGDGGPGPGRNGAAGTAGSGAAPGTAAAEHAPFADLTPEEWASPALSAAGGEDATELTAGSVNGDPQDLRALLGRLSVEMPLVLEVTSEMETETAVVETLLDAGSAAVLAEYLTLVRDPQD</sequence>
<organism evidence="3 4">
    <name type="scientific">Brevibacterium salitolerans</name>
    <dbReference type="NCBI Taxonomy" id="1403566"/>
    <lineage>
        <taxon>Bacteria</taxon>
        <taxon>Bacillati</taxon>
        <taxon>Actinomycetota</taxon>
        <taxon>Actinomycetes</taxon>
        <taxon>Micrococcales</taxon>
        <taxon>Brevibacteriaceae</taxon>
        <taxon>Brevibacterium</taxon>
    </lineage>
</organism>
<gene>
    <name evidence="3" type="ORF">GCM10009823_24470</name>
</gene>
<dbReference type="RefSeq" id="WP_291795070.1">
    <property type="nucleotide sequence ID" value="NZ_BAAAPZ010000011.1"/>
</dbReference>
<evidence type="ECO:0000259" key="2">
    <source>
        <dbReference type="Pfam" id="PF13508"/>
    </source>
</evidence>
<dbReference type="InterPro" id="IPR000182">
    <property type="entry name" value="GNAT_dom"/>
</dbReference>
<evidence type="ECO:0000313" key="3">
    <source>
        <dbReference type="EMBL" id="GAA2101599.1"/>
    </source>
</evidence>
<dbReference type="InterPro" id="IPR016181">
    <property type="entry name" value="Acyl_CoA_acyltransferase"/>
</dbReference>
<feature type="compositionally biased region" description="Gly residues" evidence="1">
    <location>
        <begin position="263"/>
        <end position="279"/>
    </location>
</feature>
<comment type="caution">
    <text evidence="3">The sequence shown here is derived from an EMBL/GenBank/DDBJ whole genome shotgun (WGS) entry which is preliminary data.</text>
</comment>
<name>A0ABP5IJC9_9MICO</name>
<feature type="region of interest" description="Disordered" evidence="1">
    <location>
        <begin position="259"/>
        <end position="289"/>
    </location>
</feature>
<dbReference type="SUPFAM" id="SSF55729">
    <property type="entry name" value="Acyl-CoA N-acyltransferases (Nat)"/>
    <property type="match status" value="1"/>
</dbReference>
<dbReference type="Proteomes" id="UP001500984">
    <property type="component" value="Unassembled WGS sequence"/>
</dbReference>
<dbReference type="Gene3D" id="3.40.630.30">
    <property type="match status" value="1"/>
</dbReference>
<feature type="region of interest" description="Disordered" evidence="1">
    <location>
        <begin position="307"/>
        <end position="326"/>
    </location>
</feature>
<dbReference type="CDD" id="cd04301">
    <property type="entry name" value="NAT_SF"/>
    <property type="match status" value="1"/>
</dbReference>
<feature type="domain" description="N-acetyltransferase" evidence="2">
    <location>
        <begin position="61"/>
        <end position="150"/>
    </location>
</feature>
<accession>A0ABP5IJC9</accession>
<dbReference type="Pfam" id="PF13508">
    <property type="entry name" value="Acetyltransf_7"/>
    <property type="match status" value="1"/>
</dbReference>
<protein>
    <recommendedName>
        <fullName evidence="2">N-acetyltransferase domain-containing protein</fullName>
    </recommendedName>
</protein>
<feature type="compositionally biased region" description="Low complexity" evidence="1">
    <location>
        <begin position="280"/>
        <end position="289"/>
    </location>
</feature>